<accession>A0ABT8ZWE2</accession>
<gene>
    <name evidence="2" type="ORF">Q5H94_06160</name>
</gene>
<sequence>MTAARSWLMATALLAGIAAAVPVQAGERRDGGKLVLTDGISTVEGSAGGGLATWAVIAGAETKDGIGGTVHATYVALPDFDLTSFGGAIGISNRVEFSYAHQIFDTRAVGAALGLGQGFTFNQDLFGAKVRLIGDAVYDQDSLLPQIAVGVQYKIANRGTVIRAVGGRQSRGTDFYASATKLVLSKSLLLGATVRLTKANQFGLLGFGGDQDDSYRAQFEGSVGTLLTPNLAIGGEYRTKPSNLGFAREQNAWDGFAAWSFDRHATLTVAYTDLGDIATVRGQRGALLSLRGRF</sequence>
<evidence type="ECO:0000256" key="1">
    <source>
        <dbReference type="SAM" id="SignalP"/>
    </source>
</evidence>
<name>A0ABT8ZWE2_9SPHN</name>
<dbReference type="InterPro" id="IPR021393">
    <property type="entry name" value="DUF3034"/>
</dbReference>
<feature type="chain" id="PRO_5046395136" evidence="1">
    <location>
        <begin position="26"/>
        <end position="294"/>
    </location>
</feature>
<organism evidence="2 3">
    <name type="scientific">Sphingomonas immobilis</name>
    <dbReference type="NCBI Taxonomy" id="3063997"/>
    <lineage>
        <taxon>Bacteria</taxon>
        <taxon>Pseudomonadati</taxon>
        <taxon>Pseudomonadota</taxon>
        <taxon>Alphaproteobacteria</taxon>
        <taxon>Sphingomonadales</taxon>
        <taxon>Sphingomonadaceae</taxon>
        <taxon>Sphingomonas</taxon>
    </lineage>
</organism>
<proteinExistence type="predicted"/>
<comment type="caution">
    <text evidence="2">The sequence shown here is derived from an EMBL/GenBank/DDBJ whole genome shotgun (WGS) entry which is preliminary data.</text>
</comment>
<dbReference type="Pfam" id="PF11231">
    <property type="entry name" value="DUF3034"/>
    <property type="match status" value="1"/>
</dbReference>
<keyword evidence="1" id="KW-0732">Signal</keyword>
<evidence type="ECO:0000313" key="2">
    <source>
        <dbReference type="EMBL" id="MDO7841902.1"/>
    </source>
</evidence>
<dbReference type="Proteomes" id="UP001176468">
    <property type="component" value="Unassembled WGS sequence"/>
</dbReference>
<feature type="signal peptide" evidence="1">
    <location>
        <begin position="1"/>
        <end position="25"/>
    </location>
</feature>
<dbReference type="RefSeq" id="WP_304560359.1">
    <property type="nucleotide sequence ID" value="NZ_JAUQSZ010000003.1"/>
</dbReference>
<evidence type="ECO:0000313" key="3">
    <source>
        <dbReference type="Proteomes" id="UP001176468"/>
    </source>
</evidence>
<dbReference type="EMBL" id="JAUQSZ010000003">
    <property type="protein sequence ID" value="MDO7841902.1"/>
    <property type="molecule type" value="Genomic_DNA"/>
</dbReference>
<protein>
    <submittedName>
        <fullName evidence="2">DUF3034 family protein</fullName>
    </submittedName>
</protein>
<reference evidence="2" key="1">
    <citation type="submission" date="2023-07" db="EMBL/GenBank/DDBJ databases">
        <authorList>
            <person name="Kim M.K."/>
        </authorList>
    </citation>
    <scope>NUCLEOTIDE SEQUENCE</scope>
    <source>
        <strain evidence="2">CA1-15</strain>
    </source>
</reference>
<keyword evidence="3" id="KW-1185">Reference proteome</keyword>